<keyword evidence="3 5" id="KW-0807">Transducer</keyword>
<name>A0A7W7WXX1_9PSEU</name>
<feature type="transmembrane region" description="Helical" evidence="6">
    <location>
        <begin position="7"/>
        <end position="28"/>
    </location>
</feature>
<dbReference type="GO" id="GO:0007165">
    <property type="term" value="P:signal transduction"/>
    <property type="evidence" value="ECO:0007669"/>
    <property type="project" value="UniProtKB-KW"/>
</dbReference>
<evidence type="ECO:0000256" key="3">
    <source>
        <dbReference type="ARBA" id="ARBA00023224"/>
    </source>
</evidence>
<reference evidence="9 10" key="1">
    <citation type="submission" date="2020-08" db="EMBL/GenBank/DDBJ databases">
        <title>Sequencing the genomes of 1000 actinobacteria strains.</title>
        <authorList>
            <person name="Klenk H.-P."/>
        </authorList>
    </citation>
    <scope>NUCLEOTIDE SEQUENCE [LARGE SCALE GENOMIC DNA]</scope>
    <source>
        <strain evidence="9 10">DSM 45084</strain>
    </source>
</reference>
<evidence type="ECO:0000313" key="9">
    <source>
        <dbReference type="EMBL" id="MBB4967607.1"/>
    </source>
</evidence>
<feature type="transmembrane region" description="Helical" evidence="6">
    <location>
        <begin position="180"/>
        <end position="203"/>
    </location>
</feature>
<dbReference type="InterPro" id="IPR003660">
    <property type="entry name" value="HAMP_dom"/>
</dbReference>
<keyword evidence="6" id="KW-0472">Membrane</keyword>
<dbReference type="InterPro" id="IPR004089">
    <property type="entry name" value="MCPsignal_dom"/>
</dbReference>
<dbReference type="SUPFAM" id="SSF58104">
    <property type="entry name" value="Methyl-accepting chemotaxis protein (MCP) signaling domain"/>
    <property type="match status" value="1"/>
</dbReference>
<evidence type="ECO:0000256" key="5">
    <source>
        <dbReference type="PROSITE-ProRule" id="PRU00284"/>
    </source>
</evidence>
<comment type="similarity">
    <text evidence="4">Belongs to the methyl-accepting chemotaxis (MCP) protein family.</text>
</comment>
<evidence type="ECO:0000256" key="4">
    <source>
        <dbReference type="ARBA" id="ARBA00029447"/>
    </source>
</evidence>
<evidence type="ECO:0000259" key="7">
    <source>
        <dbReference type="PROSITE" id="PS50111"/>
    </source>
</evidence>
<dbReference type="PROSITE" id="PS50111">
    <property type="entry name" value="CHEMOTAXIS_TRANSDUC_2"/>
    <property type="match status" value="1"/>
</dbReference>
<evidence type="ECO:0000313" key="10">
    <source>
        <dbReference type="Proteomes" id="UP000542674"/>
    </source>
</evidence>
<protein>
    <submittedName>
        <fullName evidence="9">Methyl-accepting chemotaxis protein</fullName>
    </submittedName>
</protein>
<dbReference type="PROSITE" id="PS50885">
    <property type="entry name" value="HAMP"/>
    <property type="match status" value="1"/>
</dbReference>
<evidence type="ECO:0000256" key="6">
    <source>
        <dbReference type="SAM" id="Phobius"/>
    </source>
</evidence>
<dbReference type="SMART" id="SM00304">
    <property type="entry name" value="HAMP"/>
    <property type="match status" value="1"/>
</dbReference>
<dbReference type="EMBL" id="JACHJS010000001">
    <property type="protein sequence ID" value="MBB4967607.1"/>
    <property type="molecule type" value="Genomic_DNA"/>
</dbReference>
<sequence>MTIRLRVLGCAVVGAIAIGVIIAVAAFVNGSQSRETATLARVSAAMSAQWNADMMHDGLRADVMAALYATSDEQRGALGVEETAEHVSDMLSDFDQAASLAPASLLDEFKTVRPLVVDYTALAQKVVDLARTDHAAANAQVDAFMTMFSSLEDKLGTLDDDLGAAVEEQRRLADAAGLSGLGLIIACGALAVVGFVLLAWWTFRAIDRPMKAMVRALKALAGKDLTQRVEVVRDDELGEMAGALNDASASIREVLVTVRSDADALLGAGGDLDAVSRRLGQAVDETVTRTGEATRSAGQVTDAVGRIAQASERISDAVRSVSSASSTAVDSATGAARTAETAASGVERLRVASAEIGEIVGAITSIAEQTNLLALNATIEAARAGAAGRGFAVVAAEVKDLAQETARATENVKNKIGVIQQVTGETVGSIDGICTVVGRINDDQQRISSAVDEQSRTTEGIVTSVGEVGTITSDIQAHLDGIASSASSTADGAAATRASAGTLTTTARRMNDLLGGFTF</sequence>
<evidence type="ECO:0000256" key="1">
    <source>
        <dbReference type="ARBA" id="ARBA00022692"/>
    </source>
</evidence>
<feature type="domain" description="Methyl-accepting transducer" evidence="7">
    <location>
        <begin position="261"/>
        <end position="490"/>
    </location>
</feature>
<dbReference type="Gene3D" id="1.10.287.950">
    <property type="entry name" value="Methyl-accepting chemotaxis protein"/>
    <property type="match status" value="1"/>
</dbReference>
<keyword evidence="1 6" id="KW-0812">Transmembrane</keyword>
<organism evidence="9 10">
    <name type="scientific">Saccharothrix violaceirubra</name>
    <dbReference type="NCBI Taxonomy" id="413306"/>
    <lineage>
        <taxon>Bacteria</taxon>
        <taxon>Bacillati</taxon>
        <taxon>Actinomycetota</taxon>
        <taxon>Actinomycetes</taxon>
        <taxon>Pseudonocardiales</taxon>
        <taxon>Pseudonocardiaceae</taxon>
        <taxon>Saccharothrix</taxon>
    </lineage>
</organism>
<dbReference type="CDD" id="cd06225">
    <property type="entry name" value="HAMP"/>
    <property type="match status" value="1"/>
</dbReference>
<dbReference type="Pfam" id="PF00015">
    <property type="entry name" value="MCPsignal"/>
    <property type="match status" value="1"/>
</dbReference>
<dbReference type="Pfam" id="PF00672">
    <property type="entry name" value="HAMP"/>
    <property type="match status" value="1"/>
</dbReference>
<dbReference type="PANTHER" id="PTHR32089">
    <property type="entry name" value="METHYL-ACCEPTING CHEMOTAXIS PROTEIN MCPB"/>
    <property type="match status" value="1"/>
</dbReference>
<dbReference type="GO" id="GO:0016020">
    <property type="term" value="C:membrane"/>
    <property type="evidence" value="ECO:0007669"/>
    <property type="project" value="InterPro"/>
</dbReference>
<proteinExistence type="inferred from homology"/>
<accession>A0A7W7WXX1</accession>
<evidence type="ECO:0000259" key="8">
    <source>
        <dbReference type="PROSITE" id="PS50885"/>
    </source>
</evidence>
<gene>
    <name evidence="9" type="ORF">F4559_004966</name>
</gene>
<dbReference type="Proteomes" id="UP000542674">
    <property type="component" value="Unassembled WGS sequence"/>
</dbReference>
<comment type="caution">
    <text evidence="9">The sequence shown here is derived from an EMBL/GenBank/DDBJ whole genome shotgun (WGS) entry which is preliminary data.</text>
</comment>
<keyword evidence="2 6" id="KW-1133">Transmembrane helix</keyword>
<dbReference type="RefSeq" id="WP_184672461.1">
    <property type="nucleotide sequence ID" value="NZ_BAABAI010000010.1"/>
</dbReference>
<evidence type="ECO:0000256" key="2">
    <source>
        <dbReference type="ARBA" id="ARBA00022989"/>
    </source>
</evidence>
<keyword evidence="10" id="KW-1185">Reference proteome</keyword>
<dbReference type="PANTHER" id="PTHR32089:SF112">
    <property type="entry name" value="LYSOZYME-LIKE PROTEIN-RELATED"/>
    <property type="match status" value="1"/>
</dbReference>
<dbReference type="AlphaFoldDB" id="A0A7W7WXX1"/>
<feature type="domain" description="HAMP" evidence="8">
    <location>
        <begin position="204"/>
        <end position="256"/>
    </location>
</feature>
<dbReference type="SMART" id="SM00283">
    <property type="entry name" value="MA"/>
    <property type="match status" value="1"/>
</dbReference>